<sequence length="429" mass="51383">MRTTRNIEQVFSKIKSISSDIRYQLITRNFRQLPNFEEIYKDYYKENKYVNWKTMNKFDNNPYFIEKEKMEFNLGLKKHKKDAFIFDSASVVRFLQRYILQLGPYGSYPNKIKSSFLKAVEEIDICNNEITIHMLEINDEYMPFANTFALCCFILIYLENNGYKFNHWGFDEEVLKAIYRVVAENKFVFKIYNSQEEINQKFYKKYLKAKQDLYGLGYGGFINIIAQLDIFRNISVKSRLIDRINYWKEKRVILKLFKSKKSILKALEQHLFLSCIFSNETITKLPEYAFEPEYWKSLFKKIGDSLPFNIPLDHINLFYSCRSNRKDGFDKSAWIRYFKDYYLVDRYSNNKLDSLINKNLINNNLDISEELIKELIHLEAISVIKLNKEYGLNEDWVLKCKYKTLIDEINDSLFKNVNNIEIGSNYVRV</sequence>
<dbReference type="EMBL" id="MT872807">
    <property type="protein sequence ID" value="QWS78884.1"/>
    <property type="molecule type" value="Genomic_DNA"/>
</dbReference>
<proteinExistence type="predicted"/>
<protein>
    <submittedName>
        <fullName evidence="1">Uncharacterized protein</fullName>
    </submittedName>
</protein>
<evidence type="ECO:0000313" key="1">
    <source>
        <dbReference type="EMBL" id="QWS78745.1"/>
    </source>
</evidence>
<dbReference type="EMBL" id="MT872800">
    <property type="protein sequence ID" value="QWS78745.1"/>
    <property type="molecule type" value="Genomic_DNA"/>
</dbReference>
<accession>A0A8F2DEQ7</accession>
<evidence type="ECO:0000313" key="2">
    <source>
        <dbReference type="EMBL" id="QWS78884.1"/>
    </source>
</evidence>
<reference evidence="1" key="1">
    <citation type="journal article" date="2021" name="Infect. Genet. Evol.">
        <title>Novel prophage-like sequences in Mycoplasma anserisalpingitidis.</title>
        <authorList>
            <person name="Kovacs A.B."/>
            <person name="Wehmann E."/>
            <person name="Svab D."/>
            <person name="Beko K."/>
            <person name="Grozner D."/>
            <person name="Mitter A."/>
            <person name="Bali K."/>
            <person name="Morrow C.J."/>
            <person name="Banyai K."/>
            <person name="Gyuranecz M."/>
        </authorList>
    </citation>
    <scope>NUCLEOTIDE SEQUENCE</scope>
    <source>
        <strain evidence="2">MYCAV270</strain>
        <strain evidence="1">MYCAV34</strain>
    </source>
</reference>
<name>A0A8F2DEQ7_9MOLU</name>
<organism evidence="1">
    <name type="scientific">Mycoplasma anserisalpingitidis</name>
    <dbReference type="NCBI Taxonomy" id="519450"/>
    <lineage>
        <taxon>Bacteria</taxon>
        <taxon>Bacillati</taxon>
        <taxon>Mycoplasmatota</taxon>
        <taxon>Mollicutes</taxon>
        <taxon>Mycoplasmataceae</taxon>
        <taxon>Mycoplasma</taxon>
    </lineage>
</organism>
<dbReference type="AlphaFoldDB" id="A0A8F2DEQ7"/>